<dbReference type="Proteomes" id="UP000325161">
    <property type="component" value="Chromosome"/>
</dbReference>
<dbReference type="AlphaFoldDB" id="A0A5C0ARD0"/>
<sequence length="477" mass="49445">MPSGNGLKAECTVIKAATMVSAGIGLSPDARQKAEVASRLAHYIATLRRDQLSPHTIDIALCCILDLLGAAAAALDDAGVQAARRAALPLYGPGPIDIWFTGLTGSTGAALLANSTAAAALDLDDGYRPARGHPGAAVIPAALSMLSAERAPDPTADALLVAVVAGYEIGARMSMGRPAYTPSGAWSPYAVIATLGSLHATPAATIAHALGIAGQTAPALPGLAGIVGSDIKEAIPAGVTAGYCALRLAEAGVTGPAAMLDDEALFIRAPILAGLGETPLIDGTYFKPFGCCRHIHAALDALIQLRQEHGFAPEDIARIDVHTYRATFNLANRPQPLDLIDAQYSVPHCLAVCAWHGGDALLPLRAAHLRNADVNDLARRVVVHHDADIEPLFPARSPARISVTLRDARCLHSPLTDPRGDPARPLSWTALIAKFVTASAHGLSPSHQQAVIDGVMQLGRGRLTPLRQALARRASGG</sequence>
<evidence type="ECO:0000256" key="1">
    <source>
        <dbReference type="ARBA" id="ARBA00006174"/>
    </source>
</evidence>
<feature type="domain" description="MmgE/PrpD N-terminal" evidence="2">
    <location>
        <begin position="39"/>
        <end position="269"/>
    </location>
</feature>
<evidence type="ECO:0000259" key="2">
    <source>
        <dbReference type="Pfam" id="PF03972"/>
    </source>
</evidence>
<dbReference type="SUPFAM" id="SSF103378">
    <property type="entry name" value="2-methylcitrate dehydratase PrpD"/>
    <property type="match status" value="1"/>
</dbReference>
<dbReference type="InterPro" id="IPR045336">
    <property type="entry name" value="MmgE_PrpD_N"/>
</dbReference>
<dbReference type="Pfam" id="PF03972">
    <property type="entry name" value="MmgE_PrpD_N"/>
    <property type="match status" value="1"/>
</dbReference>
<dbReference type="InterPro" id="IPR042188">
    <property type="entry name" value="MmgE/PrpD_sf_2"/>
</dbReference>
<dbReference type="RefSeq" id="WP_148811809.1">
    <property type="nucleotide sequence ID" value="NZ_CP043046.1"/>
</dbReference>
<keyword evidence="5" id="KW-1185">Reference proteome</keyword>
<proteinExistence type="inferred from homology"/>
<name>A0A5C0ARD0_9BURK</name>
<dbReference type="InterPro" id="IPR045337">
    <property type="entry name" value="MmgE_PrpD_C"/>
</dbReference>
<dbReference type="InterPro" id="IPR042183">
    <property type="entry name" value="MmgE/PrpD_sf_1"/>
</dbReference>
<accession>A0A5C0ARD0</accession>
<dbReference type="Gene3D" id="1.10.4100.10">
    <property type="entry name" value="2-methylcitrate dehydratase PrpD"/>
    <property type="match status" value="1"/>
</dbReference>
<comment type="similarity">
    <text evidence="1">Belongs to the PrpD family.</text>
</comment>
<dbReference type="EMBL" id="CP043046">
    <property type="protein sequence ID" value="QEI04475.1"/>
    <property type="molecule type" value="Genomic_DNA"/>
</dbReference>
<dbReference type="InterPro" id="IPR005656">
    <property type="entry name" value="MmgE_PrpD"/>
</dbReference>
<evidence type="ECO:0000259" key="3">
    <source>
        <dbReference type="Pfam" id="PF19305"/>
    </source>
</evidence>
<dbReference type="PANTHER" id="PTHR16943:SF8">
    <property type="entry name" value="2-METHYLCITRATE DEHYDRATASE"/>
    <property type="match status" value="1"/>
</dbReference>
<evidence type="ECO:0000313" key="4">
    <source>
        <dbReference type="EMBL" id="QEI04475.1"/>
    </source>
</evidence>
<dbReference type="PANTHER" id="PTHR16943">
    <property type="entry name" value="2-METHYLCITRATE DEHYDRATASE-RELATED"/>
    <property type="match status" value="1"/>
</dbReference>
<dbReference type="KEGG" id="pacr:FXN63_00485"/>
<dbReference type="Gene3D" id="3.30.1330.120">
    <property type="entry name" value="2-methylcitrate dehydratase PrpD"/>
    <property type="match status" value="1"/>
</dbReference>
<feature type="domain" description="MmgE/PrpD C-terminal" evidence="3">
    <location>
        <begin position="289"/>
        <end position="451"/>
    </location>
</feature>
<protein>
    <submittedName>
        <fullName evidence="4">MmgE/PrpD family protein</fullName>
    </submittedName>
</protein>
<dbReference type="InterPro" id="IPR036148">
    <property type="entry name" value="MmgE/PrpD_sf"/>
</dbReference>
<dbReference type="Pfam" id="PF19305">
    <property type="entry name" value="MmgE_PrpD_C"/>
    <property type="match status" value="1"/>
</dbReference>
<organism evidence="4 5">
    <name type="scientific">Pigmentiphaga aceris</name>
    <dbReference type="NCBI Taxonomy" id="1940612"/>
    <lineage>
        <taxon>Bacteria</taxon>
        <taxon>Pseudomonadati</taxon>
        <taxon>Pseudomonadota</taxon>
        <taxon>Betaproteobacteria</taxon>
        <taxon>Burkholderiales</taxon>
        <taxon>Alcaligenaceae</taxon>
        <taxon>Pigmentiphaga</taxon>
    </lineage>
</organism>
<dbReference type="GO" id="GO:0016829">
    <property type="term" value="F:lyase activity"/>
    <property type="evidence" value="ECO:0007669"/>
    <property type="project" value="InterPro"/>
</dbReference>
<reference evidence="4 5" key="1">
    <citation type="submission" date="2019-08" db="EMBL/GenBank/DDBJ databases">
        <title>Amphibian skin-associated Pigmentiphaga: genome sequence and occurrence across geography and hosts.</title>
        <authorList>
            <person name="Bletz M.C."/>
            <person name="Bunk B."/>
            <person name="Sproeer C."/>
            <person name="Biwer P."/>
            <person name="Reiter S."/>
            <person name="Rabemananjara F.C.E."/>
            <person name="Schulz S."/>
            <person name="Overmann J."/>
            <person name="Vences M."/>
        </authorList>
    </citation>
    <scope>NUCLEOTIDE SEQUENCE [LARGE SCALE GENOMIC DNA]</scope>
    <source>
        <strain evidence="4 5">Mada1488</strain>
    </source>
</reference>
<dbReference type="OrthoDB" id="8627321at2"/>
<gene>
    <name evidence="4" type="ORF">FXN63_00485</name>
</gene>
<evidence type="ECO:0000313" key="5">
    <source>
        <dbReference type="Proteomes" id="UP000325161"/>
    </source>
</evidence>